<accession>A0ACC6M6R6</accession>
<name>A0ACC6M6R6_9BACI</name>
<dbReference type="EMBL" id="JAWZSR010000006">
    <property type="protein sequence ID" value="MDX8046675.1"/>
    <property type="molecule type" value="Genomic_DNA"/>
</dbReference>
<proteinExistence type="predicted"/>
<gene>
    <name evidence="1" type="ORF">SH601_11850</name>
</gene>
<sequence>MSDIKQRFFKDNQLMKIPKKEKDKRLLFDYLLTCFDEKKLYTEKQVNDILKKVYLDYAILRRYLVDYRYLSRADDGSSYRVIVAEKKVDNDH</sequence>
<reference evidence="1" key="1">
    <citation type="submission" date="2023-11" db="EMBL/GenBank/DDBJ databases">
        <title>Gracilibacillus pellucida a moderately halophilic bacterium isolated from saline soil in Xinjiang province.</title>
        <authorList>
            <person name="Zhang Z."/>
            <person name="Tan F."/>
            <person name="Wang Y."/>
            <person name="Xia M."/>
        </authorList>
    </citation>
    <scope>NUCLEOTIDE SEQUENCE</scope>
    <source>
        <strain evidence="1">S3-1-1</strain>
    </source>
</reference>
<organism evidence="1 2">
    <name type="scientific">Gracilibacillus pellucidus</name>
    <dbReference type="NCBI Taxonomy" id="3095368"/>
    <lineage>
        <taxon>Bacteria</taxon>
        <taxon>Bacillati</taxon>
        <taxon>Bacillota</taxon>
        <taxon>Bacilli</taxon>
        <taxon>Bacillales</taxon>
        <taxon>Bacillaceae</taxon>
        <taxon>Gracilibacillus</taxon>
    </lineage>
</organism>
<dbReference type="Proteomes" id="UP001277972">
    <property type="component" value="Unassembled WGS sequence"/>
</dbReference>
<protein>
    <submittedName>
        <fullName evidence="1">DUF2087 domain-containing protein</fullName>
    </submittedName>
</protein>
<comment type="caution">
    <text evidence="1">The sequence shown here is derived from an EMBL/GenBank/DDBJ whole genome shotgun (WGS) entry which is preliminary data.</text>
</comment>
<evidence type="ECO:0000313" key="2">
    <source>
        <dbReference type="Proteomes" id="UP001277972"/>
    </source>
</evidence>
<evidence type="ECO:0000313" key="1">
    <source>
        <dbReference type="EMBL" id="MDX8046675.1"/>
    </source>
</evidence>
<keyword evidence="2" id="KW-1185">Reference proteome</keyword>